<organism evidence="1 2">
    <name type="scientific">candidate division WS6 bacterium 36_33</name>
    <dbReference type="NCBI Taxonomy" id="1641388"/>
    <lineage>
        <taxon>Bacteria</taxon>
        <taxon>Candidatus Dojkabacteria</taxon>
    </lineage>
</organism>
<dbReference type="EMBL" id="LGGI01000011">
    <property type="protein sequence ID" value="KUK67426.1"/>
    <property type="molecule type" value="Genomic_DNA"/>
</dbReference>
<reference evidence="2" key="1">
    <citation type="journal article" date="2015" name="MBio">
        <title>Genome-Resolved Metagenomic Analysis Reveals Roles for Candidate Phyla and Other Microbial Community Members in Biogeochemical Transformations in Oil Reservoirs.</title>
        <authorList>
            <person name="Hu P."/>
            <person name="Tom L."/>
            <person name="Singh A."/>
            <person name="Thomas B.C."/>
            <person name="Baker B.J."/>
            <person name="Piceno Y.M."/>
            <person name="Andersen G.L."/>
            <person name="Banfield J.F."/>
        </authorList>
    </citation>
    <scope>NUCLEOTIDE SEQUENCE [LARGE SCALE GENOMIC DNA]</scope>
</reference>
<accession>A0A101GZ82</accession>
<comment type="caution">
    <text evidence="1">The sequence shown here is derived from an EMBL/GenBank/DDBJ whole genome shotgun (WGS) entry which is preliminary data.</text>
</comment>
<evidence type="ECO:0000313" key="2">
    <source>
        <dbReference type="Proteomes" id="UP000053469"/>
    </source>
</evidence>
<name>A0A101GZ82_9BACT</name>
<protein>
    <submittedName>
        <fullName evidence="1">Uncharacterized protein</fullName>
    </submittedName>
</protein>
<proteinExistence type="predicted"/>
<dbReference type="AlphaFoldDB" id="A0A101GZ82"/>
<gene>
    <name evidence="1" type="ORF">XD87_0130</name>
</gene>
<sequence length="160" mass="18873">MSPERSPIETDQNLLHSKIYDRAIEILKYENANPELDWKDNPELVYIDLQDNGEEWMVRKIDLENNGDLGGLNLTLFYLPSDTPFNKFKKIQLADCALYSFRLEDEEKEKEIRSLTHPIGMTTYKYRDPDPEEVQKILDQFSTTFNKKEKNLLKKILNKS</sequence>
<dbReference type="Proteomes" id="UP000053469">
    <property type="component" value="Unassembled WGS sequence"/>
</dbReference>
<evidence type="ECO:0000313" key="1">
    <source>
        <dbReference type="EMBL" id="KUK67426.1"/>
    </source>
</evidence>